<keyword evidence="7" id="KW-1185">Reference proteome</keyword>
<proteinExistence type="inferred from homology"/>
<reference evidence="6 7" key="1">
    <citation type="submission" date="2021-09" db="EMBL/GenBank/DDBJ databases">
        <title>Genomic insights and catalytic innovation underlie evolution of tropane alkaloids biosynthesis.</title>
        <authorList>
            <person name="Wang Y.-J."/>
            <person name="Tian T."/>
            <person name="Huang J.-P."/>
            <person name="Huang S.-X."/>
        </authorList>
    </citation>
    <scope>NUCLEOTIDE SEQUENCE [LARGE SCALE GENOMIC DNA]</scope>
    <source>
        <strain evidence="6">KIB-2018</strain>
        <tissue evidence="6">Leaf</tissue>
    </source>
</reference>
<evidence type="ECO:0000256" key="5">
    <source>
        <dbReference type="RuleBase" id="RU000461"/>
    </source>
</evidence>
<evidence type="ECO:0000256" key="2">
    <source>
        <dbReference type="ARBA" id="ARBA00022723"/>
    </source>
</evidence>
<dbReference type="InterPro" id="IPR002401">
    <property type="entry name" value="Cyt_P450_E_grp-I"/>
</dbReference>
<comment type="cofactor">
    <cofactor evidence="4">
        <name>heme</name>
        <dbReference type="ChEBI" id="CHEBI:30413"/>
    </cofactor>
</comment>
<evidence type="ECO:0000256" key="4">
    <source>
        <dbReference type="PIRSR" id="PIRSR602401-1"/>
    </source>
</evidence>
<dbReference type="FunFam" id="1.10.630.10:FF:000011">
    <property type="entry name" value="Cytochrome P450 83B1"/>
    <property type="match status" value="1"/>
</dbReference>
<dbReference type="GO" id="GO:0004497">
    <property type="term" value="F:monooxygenase activity"/>
    <property type="evidence" value="ECO:0007669"/>
    <property type="project" value="UniProtKB-KW"/>
</dbReference>
<dbReference type="PRINTS" id="PR00385">
    <property type="entry name" value="P450"/>
</dbReference>
<comment type="similarity">
    <text evidence="1 5">Belongs to the cytochrome P450 family.</text>
</comment>
<dbReference type="Gene3D" id="1.10.630.10">
    <property type="entry name" value="Cytochrome P450"/>
    <property type="match status" value="1"/>
</dbReference>
<dbReference type="Proteomes" id="UP001159364">
    <property type="component" value="Linkage Group LG10"/>
</dbReference>
<protein>
    <recommendedName>
        <fullName evidence="8">Cytochrome P450</fullName>
    </recommendedName>
</protein>
<accession>A0AAV8SJB2</accession>
<keyword evidence="5" id="KW-0503">Monooxygenase</keyword>
<dbReference type="PRINTS" id="PR00463">
    <property type="entry name" value="EP450I"/>
</dbReference>
<keyword evidence="2 4" id="KW-0479">Metal-binding</keyword>
<evidence type="ECO:0008006" key="8">
    <source>
        <dbReference type="Google" id="ProtNLM"/>
    </source>
</evidence>
<gene>
    <name evidence="6" type="ORF">K2173_001021</name>
</gene>
<keyword evidence="3 4" id="KW-0408">Iron</keyword>
<keyword evidence="5" id="KW-0560">Oxidoreductase</keyword>
<dbReference type="InterPro" id="IPR001128">
    <property type="entry name" value="Cyt_P450"/>
</dbReference>
<name>A0AAV8SJB2_9ROSI</name>
<dbReference type="InterPro" id="IPR036396">
    <property type="entry name" value="Cyt_P450_sf"/>
</dbReference>
<dbReference type="PANTHER" id="PTHR47955">
    <property type="entry name" value="CYTOCHROME P450 FAMILY 71 PROTEIN"/>
    <property type="match status" value="1"/>
</dbReference>
<evidence type="ECO:0000313" key="6">
    <source>
        <dbReference type="EMBL" id="KAJ8751995.1"/>
    </source>
</evidence>
<dbReference type="CDD" id="cd11072">
    <property type="entry name" value="CYP71-like"/>
    <property type="match status" value="1"/>
</dbReference>
<dbReference type="GO" id="GO:0020037">
    <property type="term" value="F:heme binding"/>
    <property type="evidence" value="ECO:0007669"/>
    <property type="project" value="InterPro"/>
</dbReference>
<evidence type="ECO:0000313" key="7">
    <source>
        <dbReference type="Proteomes" id="UP001159364"/>
    </source>
</evidence>
<comment type="caution">
    <text evidence="6">The sequence shown here is derived from an EMBL/GenBank/DDBJ whole genome shotgun (WGS) entry which is preliminary data.</text>
</comment>
<dbReference type="GO" id="GO:0005506">
    <property type="term" value="F:iron ion binding"/>
    <property type="evidence" value="ECO:0007669"/>
    <property type="project" value="InterPro"/>
</dbReference>
<dbReference type="SUPFAM" id="SSF48264">
    <property type="entry name" value="Cytochrome P450"/>
    <property type="match status" value="1"/>
</dbReference>
<sequence>MEMSLLQNIQPITWQELEITEINNSLLFLLLLVSCFIFWKKLGKSNLNLPPSPPKLPVLGNLHQLGKLHHRSLRALSLKYGPLMFLNIGQKPTLVVSSAKAAREVLTTHDIEFADRPKTTAAEIFFYSCSGVVFSSYGEYWKKVKKLCVTELLSAQRVRSYQSIREEQVDILIGKVRCACLSGASIDMSEMLLGVINSIISLCVMGRKATGGKDNSEFGELLKRLMLQLGNFSFADSFPIIAFLDNLTGITAHLKATSREIDAYLDQVIEDHSMEDYDEQLYFKDFVHIFLELQRNGKLGIELTRDNIKAILLEMFVGGTVTTATTIEWAMAELVRDQKTMRKAQQEVRRVVGNKSNVEVEDIEKMAYLKWVVKETLRLHPALPLLIPRETSAGVELGGYSVPARTVVLVNAFAIHLDPEVWESPEKFIPERYEKDPVDFKDRDYKFLAFGGGRRVCPGLDFGQASTETVLANLLYWFDWTLPDGRRPEELDMDESFGLSVSKKTHLRLIPTLSSP</sequence>
<evidence type="ECO:0000256" key="3">
    <source>
        <dbReference type="ARBA" id="ARBA00023004"/>
    </source>
</evidence>
<dbReference type="PANTHER" id="PTHR47955:SF15">
    <property type="entry name" value="CYTOCHROME P450 71A2-LIKE"/>
    <property type="match status" value="1"/>
</dbReference>
<feature type="binding site" description="axial binding residue" evidence="4">
    <location>
        <position position="457"/>
    </location>
    <ligand>
        <name>heme</name>
        <dbReference type="ChEBI" id="CHEBI:30413"/>
    </ligand>
    <ligandPart>
        <name>Fe</name>
        <dbReference type="ChEBI" id="CHEBI:18248"/>
    </ligandPart>
</feature>
<organism evidence="6 7">
    <name type="scientific">Erythroxylum novogranatense</name>
    <dbReference type="NCBI Taxonomy" id="1862640"/>
    <lineage>
        <taxon>Eukaryota</taxon>
        <taxon>Viridiplantae</taxon>
        <taxon>Streptophyta</taxon>
        <taxon>Embryophyta</taxon>
        <taxon>Tracheophyta</taxon>
        <taxon>Spermatophyta</taxon>
        <taxon>Magnoliopsida</taxon>
        <taxon>eudicotyledons</taxon>
        <taxon>Gunneridae</taxon>
        <taxon>Pentapetalae</taxon>
        <taxon>rosids</taxon>
        <taxon>fabids</taxon>
        <taxon>Malpighiales</taxon>
        <taxon>Erythroxylaceae</taxon>
        <taxon>Erythroxylum</taxon>
    </lineage>
</organism>
<dbReference type="Pfam" id="PF00067">
    <property type="entry name" value="p450"/>
    <property type="match status" value="1"/>
</dbReference>
<dbReference type="EMBL" id="JAIWQS010000010">
    <property type="protein sequence ID" value="KAJ8751995.1"/>
    <property type="molecule type" value="Genomic_DNA"/>
</dbReference>
<keyword evidence="4 5" id="KW-0349">Heme</keyword>
<dbReference type="PROSITE" id="PS00086">
    <property type="entry name" value="CYTOCHROME_P450"/>
    <property type="match status" value="1"/>
</dbReference>
<dbReference type="GO" id="GO:0016705">
    <property type="term" value="F:oxidoreductase activity, acting on paired donors, with incorporation or reduction of molecular oxygen"/>
    <property type="evidence" value="ECO:0007669"/>
    <property type="project" value="InterPro"/>
</dbReference>
<dbReference type="AlphaFoldDB" id="A0AAV8SJB2"/>
<dbReference type="InterPro" id="IPR017972">
    <property type="entry name" value="Cyt_P450_CS"/>
</dbReference>
<evidence type="ECO:0000256" key="1">
    <source>
        <dbReference type="ARBA" id="ARBA00010617"/>
    </source>
</evidence>